<dbReference type="Pfam" id="PF00822">
    <property type="entry name" value="PMP22_Claudin"/>
    <property type="match status" value="1"/>
</dbReference>
<keyword evidence="11" id="KW-0732">Signal</keyword>
<dbReference type="PRINTS" id="PR01077">
    <property type="entry name" value="CLAUDIN"/>
</dbReference>
<evidence type="ECO:0000256" key="5">
    <source>
        <dbReference type="ARBA" id="ARBA00022475"/>
    </source>
</evidence>
<feature type="transmembrane region" description="Helical" evidence="10">
    <location>
        <begin position="97"/>
        <end position="118"/>
    </location>
</feature>
<evidence type="ECO:0000256" key="1">
    <source>
        <dbReference type="ARBA" id="ARBA00004435"/>
    </source>
</evidence>
<feature type="transmembrane region" description="Helical" evidence="10">
    <location>
        <begin position="202"/>
        <end position="230"/>
    </location>
</feature>
<evidence type="ECO:0000313" key="13">
    <source>
        <dbReference type="RefSeq" id="XP_007117293.3"/>
    </source>
</evidence>
<feature type="chain" id="PRO_5019807407" evidence="11">
    <location>
        <begin position="16"/>
        <end position="311"/>
    </location>
</feature>
<dbReference type="GO" id="GO:0005198">
    <property type="term" value="F:structural molecule activity"/>
    <property type="evidence" value="ECO:0007669"/>
    <property type="project" value="InterPro"/>
</dbReference>
<protein>
    <submittedName>
        <fullName evidence="13">Claudin-25</fullName>
    </submittedName>
</protein>
<keyword evidence="12" id="KW-1185">Reference proteome</keyword>
<evidence type="ECO:0000256" key="2">
    <source>
        <dbReference type="ARBA" id="ARBA00004651"/>
    </source>
</evidence>
<reference evidence="13" key="1">
    <citation type="submission" date="2025-08" db="UniProtKB">
        <authorList>
            <consortium name="RefSeq"/>
        </authorList>
    </citation>
    <scope>IDENTIFICATION</scope>
    <source>
        <tissue evidence="13">Muscle</tissue>
    </source>
</reference>
<dbReference type="Gene3D" id="1.20.140.150">
    <property type="match status" value="1"/>
</dbReference>
<keyword evidence="8 10" id="KW-1133">Transmembrane helix</keyword>
<dbReference type="GeneID" id="102974905"/>
<evidence type="ECO:0000256" key="7">
    <source>
        <dbReference type="ARBA" id="ARBA00022949"/>
    </source>
</evidence>
<gene>
    <name evidence="13" type="primary">CLDN25</name>
</gene>
<dbReference type="RefSeq" id="XP_007117293.3">
    <property type="nucleotide sequence ID" value="XM_007117231.4"/>
</dbReference>
<dbReference type="InterPro" id="IPR004031">
    <property type="entry name" value="PMP22/EMP/MP20/Claudin"/>
</dbReference>
<accession>A0A2Y9F8L3</accession>
<dbReference type="Proteomes" id="UP000248484">
    <property type="component" value="Chromosome 16"/>
</dbReference>
<feature type="transmembrane region" description="Helical" evidence="10">
    <location>
        <begin position="167"/>
        <end position="190"/>
    </location>
</feature>
<dbReference type="STRING" id="9755.ENSPCTP00005028743"/>
<dbReference type="GO" id="GO:0005886">
    <property type="term" value="C:plasma membrane"/>
    <property type="evidence" value="ECO:0007669"/>
    <property type="project" value="UniProtKB-SubCell"/>
</dbReference>
<evidence type="ECO:0000256" key="4">
    <source>
        <dbReference type="ARBA" id="ARBA00022427"/>
    </source>
</evidence>
<evidence type="ECO:0000313" key="12">
    <source>
        <dbReference type="Proteomes" id="UP000248484"/>
    </source>
</evidence>
<dbReference type="KEGG" id="pcad:102974905"/>
<evidence type="ECO:0000256" key="10">
    <source>
        <dbReference type="SAM" id="Phobius"/>
    </source>
</evidence>
<sequence>MNSLIRYVLMAYCLAFLPLMGPSPRIHTLIQSWAHPLNPNFAKFLAPASAAEWTPLSSPQVLPADQSPSRLSSFSFCLSFVVGVTMAWSFHEKAQLGGLLLSLPGWLCSCVTTVLPQWKTLNLELNETETWIIGLWEVCVDQEEVATVCKAFESFSSLPLELQASRILMVASHGLGLLGLPLSGFGAQCFQFHRIRWVFQRWLCLLGGTLEASALATPLFPVSWVAYATIQDFGDDSVPEIVPWWEFGDALYLGWAAGVFLALGRLLLIFSACLGKEDVPSVQMAVLTAASPSCAPAEESDHSFYLMNAET</sequence>
<keyword evidence="7" id="KW-0965">Cell junction</keyword>
<keyword evidence="6 10" id="KW-0812">Transmembrane</keyword>
<dbReference type="InterPro" id="IPR006187">
    <property type="entry name" value="Claudin"/>
</dbReference>
<feature type="transmembrane region" description="Helical" evidence="10">
    <location>
        <begin position="250"/>
        <end position="274"/>
    </location>
</feature>
<dbReference type="OrthoDB" id="8612291at2759"/>
<dbReference type="AlphaFoldDB" id="A0A2Y9F8L3"/>
<feature type="signal peptide" evidence="11">
    <location>
        <begin position="1"/>
        <end position="15"/>
    </location>
</feature>
<dbReference type="InParanoid" id="A0A2Y9F8L3"/>
<evidence type="ECO:0000256" key="6">
    <source>
        <dbReference type="ARBA" id="ARBA00022692"/>
    </source>
</evidence>
<evidence type="ECO:0000256" key="11">
    <source>
        <dbReference type="SAM" id="SignalP"/>
    </source>
</evidence>
<organism evidence="12 13">
    <name type="scientific">Physeter macrocephalus</name>
    <name type="common">Sperm whale</name>
    <name type="synonym">Physeter catodon</name>
    <dbReference type="NCBI Taxonomy" id="9755"/>
    <lineage>
        <taxon>Eukaryota</taxon>
        <taxon>Metazoa</taxon>
        <taxon>Chordata</taxon>
        <taxon>Craniata</taxon>
        <taxon>Vertebrata</taxon>
        <taxon>Euteleostomi</taxon>
        <taxon>Mammalia</taxon>
        <taxon>Eutheria</taxon>
        <taxon>Laurasiatheria</taxon>
        <taxon>Artiodactyla</taxon>
        <taxon>Whippomorpha</taxon>
        <taxon>Cetacea</taxon>
        <taxon>Odontoceti</taxon>
        <taxon>Physeteridae</taxon>
        <taxon>Physeter</taxon>
    </lineage>
</organism>
<evidence type="ECO:0000256" key="8">
    <source>
        <dbReference type="ARBA" id="ARBA00022989"/>
    </source>
</evidence>
<keyword evidence="4" id="KW-0796">Tight junction</keyword>
<comment type="subcellular location">
    <subcellularLocation>
        <location evidence="1">Cell junction</location>
        <location evidence="1">Tight junction</location>
    </subcellularLocation>
    <subcellularLocation>
        <location evidence="2">Cell membrane</location>
        <topology evidence="2">Multi-pass membrane protein</topology>
    </subcellularLocation>
</comment>
<evidence type="ECO:0000256" key="3">
    <source>
        <dbReference type="ARBA" id="ARBA00008295"/>
    </source>
</evidence>
<proteinExistence type="inferred from homology"/>
<keyword evidence="5" id="KW-1003">Cell membrane</keyword>
<feature type="transmembrane region" description="Helical" evidence="10">
    <location>
        <begin position="71"/>
        <end position="90"/>
    </location>
</feature>
<keyword evidence="9 10" id="KW-0472">Membrane</keyword>
<name>A0A2Y9F8L3_PHYMC</name>
<evidence type="ECO:0000256" key="9">
    <source>
        <dbReference type="ARBA" id="ARBA00023136"/>
    </source>
</evidence>
<comment type="similarity">
    <text evidence="3">Belongs to the claudin family.</text>
</comment>
<dbReference type="PANTHER" id="PTHR12002">
    <property type="entry name" value="CLAUDIN"/>
    <property type="match status" value="1"/>
</dbReference>
<dbReference type="CTD" id="644672"/>
<dbReference type="GO" id="GO:0005923">
    <property type="term" value="C:bicellular tight junction"/>
    <property type="evidence" value="ECO:0007669"/>
    <property type="project" value="UniProtKB-SubCell"/>
</dbReference>